<evidence type="ECO:0000256" key="11">
    <source>
        <dbReference type="ARBA" id="ARBA00030948"/>
    </source>
</evidence>
<evidence type="ECO:0000256" key="2">
    <source>
        <dbReference type="ARBA" id="ARBA00010358"/>
    </source>
</evidence>
<evidence type="ECO:0000256" key="5">
    <source>
        <dbReference type="ARBA" id="ARBA00022692"/>
    </source>
</evidence>
<proteinExistence type="inferred from homology"/>
<accession>A0A7W2EJ27</accession>
<evidence type="ECO:0000256" key="7">
    <source>
        <dbReference type="ARBA" id="ARBA00022989"/>
    </source>
</evidence>
<keyword evidence="6" id="KW-0442">Lipid degradation</keyword>
<keyword evidence="15" id="KW-1185">Reference proteome</keyword>
<keyword evidence="13" id="KW-0732">Signal</keyword>
<sequence>MNARAKLLRAGALALAAGALYFSLHQPEAPAQAANSDPNYFAFVRSMDGTAPDGAVRQDSADKLVVDAELAHLFDYYLAGLGERSLDAIRTEIGRELDRRLKPAAAAAARRLLDQYLDYKRALVDVEKSLPKPASLTDGARARLAAMQQLRHRYFSQDEIDGLFGASDTYDTDAIARMEINADSTLTPAQRQQKLAALDARLPAALREEREAPTRVLRLEDEVQQRRAQGAGDNEIYQLRAATLSPAAADRLAELDREQADWQHRIAAYQQQRRQLLARAAPPSAAELQQLRDAGFTPLEQKRLPAYE</sequence>
<keyword evidence="3" id="KW-1003">Cell membrane</keyword>
<dbReference type="Proteomes" id="UP000566711">
    <property type="component" value="Unassembled WGS sequence"/>
</dbReference>
<dbReference type="EMBL" id="JACEZS010000012">
    <property type="protein sequence ID" value="MBA5606655.1"/>
    <property type="molecule type" value="Genomic_DNA"/>
</dbReference>
<evidence type="ECO:0000313" key="14">
    <source>
        <dbReference type="EMBL" id="MBA5606655.1"/>
    </source>
</evidence>
<comment type="caution">
    <text evidence="14">The sequence shown here is derived from an EMBL/GenBank/DDBJ whole genome shotgun (WGS) entry which is preliminary data.</text>
</comment>
<keyword evidence="9" id="KW-0472">Membrane</keyword>
<reference evidence="14 15" key="1">
    <citation type="submission" date="2020-07" db="EMBL/GenBank/DDBJ databases">
        <title>Novel species isolated from subtropical streams in China.</title>
        <authorList>
            <person name="Lu H."/>
        </authorList>
    </citation>
    <scope>NUCLEOTIDE SEQUENCE [LARGE SCALE GENOMIC DNA]</scope>
    <source>
        <strain evidence="14 15">FT3S</strain>
    </source>
</reference>
<gene>
    <name evidence="14" type="ORF">H3H36_14955</name>
</gene>
<evidence type="ECO:0000256" key="1">
    <source>
        <dbReference type="ARBA" id="ARBA00004383"/>
    </source>
</evidence>
<evidence type="ECO:0000256" key="4">
    <source>
        <dbReference type="ARBA" id="ARBA00022519"/>
    </source>
</evidence>
<dbReference type="Pfam" id="PF03280">
    <property type="entry name" value="Lipase_chap"/>
    <property type="match status" value="1"/>
</dbReference>
<evidence type="ECO:0000256" key="13">
    <source>
        <dbReference type="SAM" id="SignalP"/>
    </source>
</evidence>
<dbReference type="SUPFAM" id="SSF158855">
    <property type="entry name" value="Lipase chaperone-like"/>
    <property type="match status" value="1"/>
</dbReference>
<keyword evidence="8" id="KW-0443">Lipid metabolism</keyword>
<evidence type="ECO:0000256" key="9">
    <source>
        <dbReference type="ARBA" id="ARBA00023136"/>
    </source>
</evidence>
<evidence type="ECO:0000256" key="3">
    <source>
        <dbReference type="ARBA" id="ARBA00022475"/>
    </source>
</evidence>
<feature type="chain" id="PRO_5031530932" description="Lipase helper protein" evidence="13">
    <location>
        <begin position="26"/>
        <end position="308"/>
    </location>
</feature>
<evidence type="ECO:0000256" key="10">
    <source>
        <dbReference type="ARBA" id="ARBA00023186"/>
    </source>
</evidence>
<keyword evidence="5" id="KW-0812">Transmembrane</keyword>
<name>A0A7W2EJ27_9BURK</name>
<evidence type="ECO:0000256" key="8">
    <source>
        <dbReference type="ARBA" id="ARBA00023098"/>
    </source>
</evidence>
<keyword evidence="4" id="KW-0997">Cell inner membrane</keyword>
<dbReference type="GO" id="GO:0005886">
    <property type="term" value="C:plasma membrane"/>
    <property type="evidence" value="ECO:0007669"/>
    <property type="project" value="UniProtKB-SubCell"/>
</dbReference>
<comment type="similarity">
    <text evidence="2">Belongs to the lipase chaperone family.</text>
</comment>
<dbReference type="GO" id="GO:0016042">
    <property type="term" value="P:lipid catabolic process"/>
    <property type="evidence" value="ECO:0007669"/>
    <property type="project" value="UniProtKB-KW"/>
</dbReference>
<dbReference type="GO" id="GO:0051082">
    <property type="term" value="F:unfolded protein binding"/>
    <property type="evidence" value="ECO:0007669"/>
    <property type="project" value="InterPro"/>
</dbReference>
<keyword evidence="7" id="KW-1133">Transmembrane helix</keyword>
<evidence type="ECO:0000256" key="6">
    <source>
        <dbReference type="ARBA" id="ARBA00022963"/>
    </source>
</evidence>
<protein>
    <recommendedName>
        <fullName evidence="11">Lipase helper protein</fullName>
    </recommendedName>
    <alternativeName>
        <fullName evidence="12">Lipase modulator</fullName>
    </alternativeName>
</protein>
<dbReference type="AlphaFoldDB" id="A0A7W2EJ27"/>
<evidence type="ECO:0000256" key="12">
    <source>
        <dbReference type="ARBA" id="ARBA00031542"/>
    </source>
</evidence>
<comment type="subcellular location">
    <subcellularLocation>
        <location evidence="1">Cell inner membrane</location>
        <topology evidence="1">Single-pass membrane protein</topology>
        <orientation evidence="1">Periplasmic side</orientation>
    </subcellularLocation>
</comment>
<feature type="signal peptide" evidence="13">
    <location>
        <begin position="1"/>
        <end position="25"/>
    </location>
</feature>
<evidence type="ECO:0000313" key="15">
    <source>
        <dbReference type="Proteomes" id="UP000566711"/>
    </source>
</evidence>
<organism evidence="14 15">
    <name type="scientific">Rugamonas fusca</name>
    <dbReference type="NCBI Taxonomy" id="2758568"/>
    <lineage>
        <taxon>Bacteria</taxon>
        <taxon>Pseudomonadati</taxon>
        <taxon>Pseudomonadota</taxon>
        <taxon>Betaproteobacteria</taxon>
        <taxon>Burkholderiales</taxon>
        <taxon>Oxalobacteraceae</taxon>
        <taxon>Telluria group</taxon>
        <taxon>Rugamonas</taxon>
    </lineage>
</organism>
<dbReference type="GO" id="GO:0006457">
    <property type="term" value="P:protein folding"/>
    <property type="evidence" value="ECO:0007669"/>
    <property type="project" value="InterPro"/>
</dbReference>
<dbReference type="InterPro" id="IPR004961">
    <property type="entry name" value="Lipase_chaperone"/>
</dbReference>
<keyword evidence="10" id="KW-0143">Chaperone</keyword>
<dbReference type="RefSeq" id="WP_182218888.1">
    <property type="nucleotide sequence ID" value="NZ_JACEZS010000012.1"/>
</dbReference>